<dbReference type="RefSeq" id="WP_025409981.1">
    <property type="nucleotide sequence ID" value="NZ_CP007128.1"/>
</dbReference>
<dbReference type="OrthoDB" id="9808253at2"/>
<dbReference type="InParanoid" id="W0RGC1"/>
<evidence type="ECO:0000313" key="2">
    <source>
        <dbReference type="Proteomes" id="UP000019151"/>
    </source>
</evidence>
<gene>
    <name evidence="1" type="ORF">J421_0906</name>
</gene>
<proteinExistence type="predicted"/>
<sequence>MDCRSFRKHHVAFLDDLLPGELLVAAERHVRECAACAAHDTAVRRSLLLVRNLPSIELSDDFSARLAARLDDVRCGRCVVPDDVPADWAPSRAELLRTAIASPVARKRLAAVAAGLLALTYAGDRWYQLHRDGDVELPPVIATMPETPPMLVPPMLVTSASTGIPVWPAALLADQTPTNMVDAQLMVASW</sequence>
<protein>
    <recommendedName>
        <fullName evidence="3">Zinc-finger domain-containing protein</fullName>
    </recommendedName>
</protein>
<evidence type="ECO:0000313" key="1">
    <source>
        <dbReference type="EMBL" id="AHG88443.1"/>
    </source>
</evidence>
<name>W0RGC1_9BACT</name>
<dbReference type="STRING" id="861299.J421_0906"/>
<dbReference type="HOGENOM" id="CLU_1426125_0_0_0"/>
<evidence type="ECO:0008006" key="3">
    <source>
        <dbReference type="Google" id="ProtNLM"/>
    </source>
</evidence>
<organism evidence="1 2">
    <name type="scientific">Gemmatirosa kalamazoonensis</name>
    <dbReference type="NCBI Taxonomy" id="861299"/>
    <lineage>
        <taxon>Bacteria</taxon>
        <taxon>Pseudomonadati</taxon>
        <taxon>Gemmatimonadota</taxon>
        <taxon>Gemmatimonadia</taxon>
        <taxon>Gemmatimonadales</taxon>
        <taxon>Gemmatimonadaceae</taxon>
        <taxon>Gemmatirosa</taxon>
    </lineage>
</organism>
<dbReference type="KEGG" id="gba:J421_0906"/>
<dbReference type="eggNOG" id="ENOG50347SB">
    <property type="taxonomic scope" value="Bacteria"/>
</dbReference>
<dbReference type="AlphaFoldDB" id="W0RGC1"/>
<accession>W0RGC1</accession>
<dbReference type="EMBL" id="CP007128">
    <property type="protein sequence ID" value="AHG88443.1"/>
    <property type="molecule type" value="Genomic_DNA"/>
</dbReference>
<dbReference type="Proteomes" id="UP000019151">
    <property type="component" value="Chromosome"/>
</dbReference>
<reference evidence="1 2" key="1">
    <citation type="journal article" date="2014" name="Genome Announc.">
        <title>Genome Sequence and Methylome of Soil Bacterium Gemmatirosa kalamazoonensis KBS708T, a Member of the Rarely Cultivated Gemmatimonadetes Phylum.</title>
        <authorList>
            <person name="Debruyn J.M."/>
            <person name="Radosevich M."/>
            <person name="Wommack K.E."/>
            <person name="Polson S.W."/>
            <person name="Hauser L.J."/>
            <person name="Fawaz M.N."/>
            <person name="Korlach J."/>
            <person name="Tsai Y.C."/>
        </authorList>
    </citation>
    <scope>NUCLEOTIDE SEQUENCE [LARGE SCALE GENOMIC DNA]</scope>
    <source>
        <strain evidence="1 2">KBS708</strain>
    </source>
</reference>
<keyword evidence="2" id="KW-1185">Reference proteome</keyword>